<evidence type="ECO:0008006" key="4">
    <source>
        <dbReference type="Google" id="ProtNLM"/>
    </source>
</evidence>
<evidence type="ECO:0000313" key="3">
    <source>
        <dbReference type="Proteomes" id="UP000714380"/>
    </source>
</evidence>
<dbReference type="EMBL" id="JAEDAH010000105">
    <property type="protein sequence ID" value="MCA6065388.1"/>
    <property type="molecule type" value="Genomic_DNA"/>
</dbReference>
<feature type="signal peptide" evidence="1">
    <location>
        <begin position="1"/>
        <end position="18"/>
    </location>
</feature>
<name>A0ABS7ZVZ3_9GAMM</name>
<sequence length="288" mass="31249">MLKIVAFMLITATLAGCASSRPMRLTEGNYKEVPIVVMENSSGGLRLLMENGVVTVRDMTKKEFSEYEGDAAKYNEARSVRPKSISGAGYHATVGAAGIAAGLTFKYASGLALLGMLSDDPEDLNYPFSWDYHSDNFLVSTSSSLNADEVRAAAIQTLDEFSSVITDEYGVSPAGAVSVFPLEFPGGRVESVFPSDYTFENVSQSFHSDGKKVSAVILYGCQNNGLNCRLSFRIRLNNGIVGLTNPMRERFMEILGGSYALYIAPNSALFNLPSVLYGDGRLEYLVEK</sequence>
<dbReference type="PROSITE" id="PS51257">
    <property type="entry name" value="PROKAR_LIPOPROTEIN"/>
    <property type="match status" value="1"/>
</dbReference>
<feature type="chain" id="PRO_5046151414" description="Lipoprotein" evidence="1">
    <location>
        <begin position="19"/>
        <end position="288"/>
    </location>
</feature>
<reference evidence="2 3" key="1">
    <citation type="submission" date="2020-12" db="EMBL/GenBank/DDBJ databases">
        <title>Novel Thalassolituus-related marine hydrocarbonoclastic bacteria mediated algae-derived hydrocarbons mineralization in twilight zone of the northern South China Sea.</title>
        <authorList>
            <person name="Dong C."/>
        </authorList>
    </citation>
    <scope>NUCLEOTIDE SEQUENCE [LARGE SCALE GENOMIC DNA]</scope>
    <source>
        <strain evidence="2 3">IMCC1826</strain>
    </source>
</reference>
<proteinExistence type="predicted"/>
<evidence type="ECO:0000313" key="2">
    <source>
        <dbReference type="EMBL" id="MCA6065388.1"/>
    </source>
</evidence>
<accession>A0ABS7ZVZ3</accession>
<dbReference type="Proteomes" id="UP000714380">
    <property type="component" value="Unassembled WGS sequence"/>
</dbReference>
<organism evidence="2 3">
    <name type="scientific">Thalassolituus marinus</name>
    <dbReference type="NCBI Taxonomy" id="671053"/>
    <lineage>
        <taxon>Bacteria</taxon>
        <taxon>Pseudomonadati</taxon>
        <taxon>Pseudomonadota</taxon>
        <taxon>Gammaproteobacteria</taxon>
        <taxon>Oceanospirillales</taxon>
        <taxon>Oceanospirillaceae</taxon>
        <taxon>Thalassolituus</taxon>
    </lineage>
</organism>
<protein>
    <recommendedName>
        <fullName evidence="4">Lipoprotein</fullName>
    </recommendedName>
</protein>
<gene>
    <name evidence="2" type="ORF">I9W95_17460</name>
</gene>
<keyword evidence="1" id="KW-0732">Signal</keyword>
<comment type="caution">
    <text evidence="2">The sequence shown here is derived from an EMBL/GenBank/DDBJ whole genome shotgun (WGS) entry which is preliminary data.</text>
</comment>
<keyword evidence="3" id="KW-1185">Reference proteome</keyword>
<dbReference type="RefSeq" id="WP_225677276.1">
    <property type="nucleotide sequence ID" value="NZ_JAEDAH010000105.1"/>
</dbReference>
<evidence type="ECO:0000256" key="1">
    <source>
        <dbReference type="SAM" id="SignalP"/>
    </source>
</evidence>